<proteinExistence type="predicted"/>
<gene>
    <name evidence="1" type="ORF">ACFPVY_17660</name>
</gene>
<dbReference type="RefSeq" id="WP_379793499.1">
    <property type="nucleotide sequence ID" value="NZ_JBHSQB010000021.1"/>
</dbReference>
<dbReference type="Proteomes" id="UP001596287">
    <property type="component" value="Unassembled WGS sequence"/>
</dbReference>
<keyword evidence="2" id="KW-1185">Reference proteome</keyword>
<reference evidence="2" key="1">
    <citation type="journal article" date="2019" name="Int. J. Syst. Evol. Microbiol.">
        <title>The Global Catalogue of Microorganisms (GCM) 10K type strain sequencing project: providing services to taxonomists for standard genome sequencing and annotation.</title>
        <authorList>
            <consortium name="The Broad Institute Genomics Platform"/>
            <consortium name="The Broad Institute Genome Sequencing Center for Infectious Disease"/>
            <person name="Wu L."/>
            <person name="Ma J."/>
        </authorList>
    </citation>
    <scope>NUCLEOTIDE SEQUENCE [LARGE SCALE GENOMIC DNA]</scope>
    <source>
        <strain evidence="2">CCUG 49679</strain>
    </source>
</reference>
<name>A0ABW1PTC1_9FLAO</name>
<accession>A0ABW1PTC1</accession>
<evidence type="ECO:0000313" key="2">
    <source>
        <dbReference type="Proteomes" id="UP001596287"/>
    </source>
</evidence>
<evidence type="ECO:0000313" key="1">
    <source>
        <dbReference type="EMBL" id="MFC6098479.1"/>
    </source>
</evidence>
<sequence>MKTKTLYRPVGLREMELIAESNYRKFPARLEWQPIFYPVLNQQYAEQIANEWNTPDEFSGFCGIVTAFEVDEEYLQQFEIQNVGDKSHNELWIPSEKLPEFNQNIIGTIEIVNVYFGEGFKLSSDSELNNKIEKFR</sequence>
<organism evidence="1 2">
    <name type="scientific">Flavobacterium qiangtangense</name>
    <dbReference type="NCBI Taxonomy" id="1442595"/>
    <lineage>
        <taxon>Bacteria</taxon>
        <taxon>Pseudomonadati</taxon>
        <taxon>Bacteroidota</taxon>
        <taxon>Flavobacteriia</taxon>
        <taxon>Flavobacteriales</taxon>
        <taxon>Flavobacteriaceae</taxon>
        <taxon>Flavobacterium</taxon>
    </lineage>
</organism>
<dbReference type="EMBL" id="JBHSQB010000021">
    <property type="protein sequence ID" value="MFC6098479.1"/>
    <property type="molecule type" value="Genomic_DNA"/>
</dbReference>
<protein>
    <submittedName>
        <fullName evidence="1">ADP-ribosylation/crystallin J1</fullName>
    </submittedName>
</protein>
<comment type="caution">
    <text evidence="1">The sequence shown here is derived from an EMBL/GenBank/DDBJ whole genome shotgun (WGS) entry which is preliminary data.</text>
</comment>